<evidence type="ECO:0000256" key="2">
    <source>
        <dbReference type="ARBA" id="ARBA00023143"/>
    </source>
</evidence>
<evidence type="ECO:0000256" key="4">
    <source>
        <dbReference type="SAM" id="MobiDB-lite"/>
    </source>
</evidence>
<feature type="domain" description="Flagellin N-terminal" evidence="5">
    <location>
        <begin position="11"/>
        <end position="133"/>
    </location>
</feature>
<dbReference type="InterPro" id="IPR046358">
    <property type="entry name" value="Flagellin_C"/>
</dbReference>
<protein>
    <recommendedName>
        <fullName evidence="3">Flagellin</fullName>
    </recommendedName>
</protein>
<keyword evidence="7" id="KW-0966">Cell projection</keyword>
<keyword evidence="7" id="KW-0282">Flagellum</keyword>
<dbReference type="Pfam" id="PF00700">
    <property type="entry name" value="Flagellin_C"/>
    <property type="match status" value="1"/>
</dbReference>
<dbReference type="EMBL" id="BMQC01000002">
    <property type="protein sequence ID" value="GGK18299.1"/>
    <property type="molecule type" value="Genomic_DNA"/>
</dbReference>
<evidence type="ECO:0000313" key="7">
    <source>
        <dbReference type="EMBL" id="GGK18299.1"/>
    </source>
</evidence>
<evidence type="ECO:0000259" key="6">
    <source>
        <dbReference type="Pfam" id="PF00700"/>
    </source>
</evidence>
<dbReference type="SUPFAM" id="SSF64518">
    <property type="entry name" value="Phase 1 flagellin"/>
    <property type="match status" value="1"/>
</dbReference>
<evidence type="ECO:0000313" key="8">
    <source>
        <dbReference type="Proteomes" id="UP000662200"/>
    </source>
</evidence>
<accession>A0A8J3BKT5</accession>
<dbReference type="GO" id="GO:0005576">
    <property type="term" value="C:extracellular region"/>
    <property type="evidence" value="ECO:0007669"/>
    <property type="project" value="UniProtKB-SubCell"/>
</dbReference>
<comment type="subcellular location">
    <subcellularLocation>
        <location evidence="3">Secreted</location>
    </subcellularLocation>
    <subcellularLocation>
        <location evidence="3">Bacterial flagellum</location>
    </subcellularLocation>
</comment>
<dbReference type="InterPro" id="IPR001492">
    <property type="entry name" value="Flagellin"/>
</dbReference>
<comment type="caution">
    <text evidence="7">The sequence shown here is derived from an EMBL/GenBank/DDBJ whole genome shotgun (WGS) entry which is preliminary data.</text>
</comment>
<dbReference type="GO" id="GO:0005198">
    <property type="term" value="F:structural molecule activity"/>
    <property type="evidence" value="ECO:0007669"/>
    <property type="project" value="UniProtKB-UniRule"/>
</dbReference>
<dbReference type="Proteomes" id="UP000662200">
    <property type="component" value="Unassembled WGS sequence"/>
</dbReference>
<dbReference type="GO" id="GO:0009288">
    <property type="term" value="C:bacterial-type flagellum"/>
    <property type="evidence" value="ECO:0007669"/>
    <property type="project" value="UniProtKB-SubCell"/>
</dbReference>
<evidence type="ECO:0000259" key="5">
    <source>
        <dbReference type="Pfam" id="PF00669"/>
    </source>
</evidence>
<organism evidence="7 8">
    <name type="scientific">Pilimelia terevasa</name>
    <dbReference type="NCBI Taxonomy" id="53372"/>
    <lineage>
        <taxon>Bacteria</taxon>
        <taxon>Bacillati</taxon>
        <taxon>Actinomycetota</taxon>
        <taxon>Actinomycetes</taxon>
        <taxon>Micromonosporales</taxon>
        <taxon>Micromonosporaceae</taxon>
        <taxon>Pilimelia</taxon>
    </lineage>
</organism>
<keyword evidence="3" id="KW-0964">Secreted</keyword>
<keyword evidence="8" id="KW-1185">Reference proteome</keyword>
<comment type="similarity">
    <text evidence="1 3">Belongs to the bacterial flagellin family.</text>
</comment>
<gene>
    <name evidence="7" type="primary">flgL</name>
    <name evidence="7" type="ORF">GCM10010124_08590</name>
</gene>
<reference evidence="7" key="1">
    <citation type="journal article" date="2014" name="Int. J. Syst. Evol. Microbiol.">
        <title>Complete genome sequence of Corynebacterium casei LMG S-19264T (=DSM 44701T), isolated from a smear-ripened cheese.</title>
        <authorList>
            <consortium name="US DOE Joint Genome Institute (JGI-PGF)"/>
            <person name="Walter F."/>
            <person name="Albersmeier A."/>
            <person name="Kalinowski J."/>
            <person name="Ruckert C."/>
        </authorList>
    </citation>
    <scope>NUCLEOTIDE SEQUENCE</scope>
    <source>
        <strain evidence="7">JCM 3091</strain>
    </source>
</reference>
<reference evidence="7" key="2">
    <citation type="submission" date="2020-09" db="EMBL/GenBank/DDBJ databases">
        <authorList>
            <person name="Sun Q."/>
            <person name="Ohkuma M."/>
        </authorList>
    </citation>
    <scope>NUCLEOTIDE SEQUENCE</scope>
    <source>
        <strain evidence="7">JCM 3091</strain>
    </source>
</reference>
<dbReference type="PANTHER" id="PTHR42792:SF1">
    <property type="entry name" value="FLAGELLAR HOOK-ASSOCIATED PROTEIN 3"/>
    <property type="match status" value="1"/>
</dbReference>
<dbReference type="RefSeq" id="WP_189112850.1">
    <property type="nucleotide sequence ID" value="NZ_BMQC01000002.1"/>
</dbReference>
<dbReference type="AlphaFoldDB" id="A0A8J3BKT5"/>
<sequence length="304" mass="32798">MALSIRSTQQSVAARVMRNLQSNLHQTGRLQEQLSSGKLISRPSDSPTGAVSSLQLRGQIRALEQYTRNADDGIGWLGTLDNTMTTSLDHVRRARDLVLTGRTASTSGSVSAREALAVEVENIRDALIDLSNTKYLDRPVFGGTTSGPAAYTAAGVYDGEPTGPNRTVDRAVGDGTTVRVDVTGPEVFGADGTPTQMFELLTQIATDLRAGNQAGLGTGLDNLDTAMNNIQTQLANVGSKYNRVEQMRQTARDRILSLETQLSDVEDIDLPKTIMEMQIQQTAYQAALSTTARVIQPSLVDFLR</sequence>
<dbReference type="PANTHER" id="PTHR42792">
    <property type="entry name" value="FLAGELLIN"/>
    <property type="match status" value="1"/>
</dbReference>
<feature type="domain" description="Flagellin C-terminal" evidence="6">
    <location>
        <begin position="220"/>
        <end position="303"/>
    </location>
</feature>
<comment type="function">
    <text evidence="3">Flagellin is the subunit protein which polymerizes to form the filaments of bacterial flagella.</text>
</comment>
<keyword evidence="2 3" id="KW-0975">Bacterial flagellum</keyword>
<proteinExistence type="inferred from homology"/>
<keyword evidence="7" id="KW-0969">Cilium</keyword>
<feature type="region of interest" description="Disordered" evidence="4">
    <location>
        <begin position="31"/>
        <end position="52"/>
    </location>
</feature>
<dbReference type="InterPro" id="IPR001029">
    <property type="entry name" value="Flagellin_N"/>
</dbReference>
<dbReference type="Pfam" id="PF00669">
    <property type="entry name" value="Flagellin_N"/>
    <property type="match status" value="1"/>
</dbReference>
<evidence type="ECO:0000256" key="3">
    <source>
        <dbReference type="RuleBase" id="RU362073"/>
    </source>
</evidence>
<evidence type="ECO:0000256" key="1">
    <source>
        <dbReference type="ARBA" id="ARBA00005709"/>
    </source>
</evidence>
<name>A0A8J3BKT5_9ACTN</name>
<dbReference type="Gene3D" id="1.20.1330.10">
    <property type="entry name" value="f41 fragment of flagellin, N-terminal domain"/>
    <property type="match status" value="1"/>
</dbReference>